<keyword evidence="5" id="KW-1185">Reference proteome</keyword>
<keyword evidence="2" id="KW-0812">Transmembrane</keyword>
<dbReference type="SMART" id="SM00257">
    <property type="entry name" value="LysM"/>
    <property type="match status" value="1"/>
</dbReference>
<feature type="compositionally biased region" description="Low complexity" evidence="1">
    <location>
        <begin position="269"/>
        <end position="280"/>
    </location>
</feature>
<dbReference type="RefSeq" id="WP_145185638.1">
    <property type="nucleotide sequence ID" value="NZ_CP036290.1"/>
</dbReference>
<dbReference type="InterPro" id="IPR018392">
    <property type="entry name" value="LysM"/>
</dbReference>
<evidence type="ECO:0000259" key="3">
    <source>
        <dbReference type="PROSITE" id="PS51782"/>
    </source>
</evidence>
<feature type="compositionally biased region" description="Low complexity" evidence="1">
    <location>
        <begin position="288"/>
        <end position="299"/>
    </location>
</feature>
<reference evidence="4 5" key="1">
    <citation type="submission" date="2019-02" db="EMBL/GenBank/DDBJ databases">
        <title>Deep-cultivation of Planctomycetes and their phenomic and genomic characterization uncovers novel biology.</title>
        <authorList>
            <person name="Wiegand S."/>
            <person name="Jogler M."/>
            <person name="Boedeker C."/>
            <person name="Pinto D."/>
            <person name="Vollmers J."/>
            <person name="Rivas-Marin E."/>
            <person name="Kohn T."/>
            <person name="Peeters S.H."/>
            <person name="Heuer A."/>
            <person name="Rast P."/>
            <person name="Oberbeckmann S."/>
            <person name="Bunk B."/>
            <person name="Jeske O."/>
            <person name="Meyerdierks A."/>
            <person name="Storesund J.E."/>
            <person name="Kallscheuer N."/>
            <person name="Luecker S."/>
            <person name="Lage O.M."/>
            <person name="Pohl T."/>
            <person name="Merkel B.J."/>
            <person name="Hornburger P."/>
            <person name="Mueller R.-W."/>
            <person name="Bruemmer F."/>
            <person name="Labrenz M."/>
            <person name="Spormann A.M."/>
            <person name="Op den Camp H."/>
            <person name="Overmann J."/>
            <person name="Amann R."/>
            <person name="Jetten M.S.M."/>
            <person name="Mascher T."/>
            <person name="Medema M.H."/>
            <person name="Devos D.P."/>
            <person name="Kaster A.-K."/>
            <person name="Ovreas L."/>
            <person name="Rohde M."/>
            <person name="Galperin M.Y."/>
            <person name="Jogler C."/>
        </authorList>
    </citation>
    <scope>NUCLEOTIDE SEQUENCE [LARGE SCALE GENOMIC DNA]</scope>
    <source>
        <strain evidence="4 5">Pla163</strain>
    </source>
</reference>
<evidence type="ECO:0000313" key="4">
    <source>
        <dbReference type="EMBL" id="QDU84316.1"/>
    </source>
</evidence>
<feature type="transmembrane region" description="Helical" evidence="2">
    <location>
        <begin position="7"/>
        <end position="25"/>
    </location>
</feature>
<dbReference type="EMBL" id="CP036290">
    <property type="protein sequence ID" value="QDU84316.1"/>
    <property type="molecule type" value="Genomic_DNA"/>
</dbReference>
<accession>A0A518CYM0</accession>
<keyword evidence="2" id="KW-0472">Membrane</keyword>
<dbReference type="PROSITE" id="PS51782">
    <property type="entry name" value="LYSM"/>
    <property type="match status" value="1"/>
</dbReference>
<dbReference type="AlphaFoldDB" id="A0A518CYM0"/>
<organism evidence="4 5">
    <name type="scientific">Rohdeia mirabilis</name>
    <dbReference type="NCBI Taxonomy" id="2528008"/>
    <lineage>
        <taxon>Bacteria</taxon>
        <taxon>Pseudomonadati</taxon>
        <taxon>Planctomycetota</taxon>
        <taxon>Planctomycetia</taxon>
        <taxon>Planctomycetia incertae sedis</taxon>
        <taxon>Rohdeia</taxon>
    </lineage>
</organism>
<feature type="compositionally biased region" description="Polar residues" evidence="1">
    <location>
        <begin position="59"/>
        <end position="69"/>
    </location>
</feature>
<feature type="compositionally biased region" description="Low complexity" evidence="1">
    <location>
        <begin position="111"/>
        <end position="123"/>
    </location>
</feature>
<evidence type="ECO:0000313" key="5">
    <source>
        <dbReference type="Proteomes" id="UP000319342"/>
    </source>
</evidence>
<dbReference type="Pfam" id="PF01476">
    <property type="entry name" value="LysM"/>
    <property type="match status" value="1"/>
</dbReference>
<dbReference type="InterPro" id="IPR036779">
    <property type="entry name" value="LysM_dom_sf"/>
</dbReference>
<dbReference type="Gene3D" id="3.10.350.10">
    <property type="entry name" value="LysM domain"/>
    <property type="match status" value="1"/>
</dbReference>
<gene>
    <name evidence="4" type="ORF">Pla163_14230</name>
</gene>
<evidence type="ECO:0000256" key="2">
    <source>
        <dbReference type="SAM" id="Phobius"/>
    </source>
</evidence>
<feature type="region of interest" description="Disordered" evidence="1">
    <location>
        <begin position="54"/>
        <end position="141"/>
    </location>
</feature>
<dbReference type="Proteomes" id="UP000319342">
    <property type="component" value="Chromosome"/>
</dbReference>
<evidence type="ECO:0000256" key="1">
    <source>
        <dbReference type="SAM" id="MobiDB-lite"/>
    </source>
</evidence>
<proteinExistence type="predicted"/>
<sequence length="386" mass="38770" precursor="true">MQPIERYGLVTLLFIIVAVVAIVAWDGPQGVDESNGTVAALEQEADRTVTRQGLPAVNAGSTRPSNTIASGERGNGLRSADQPGTRPQPVANDRNDRETAPQRTAPHNPFGGAPARGDDVAVVVPPPASSGLVGTQTSPPAPKLNGGAPVGSGSGSILVNADPVNANVGTGADRVGMVGQIQPVGNPPRTTPVATPPAVATPALPTGPLVVDSVLSTQLQREYGRSYRLFGATGLVQAFVDANPGIDVDRLGVGDTLRRPEPARIARAAQDTTTQVASAPAPTPAATPAPSNARPAPSAGQGVVYTIRPNDTLSGIAAAALGSASAYKQIEALNPGLVPERLRVGDRIVLPATANLAALGDGAAAANAAPVSVASNSGSGSTPRVR</sequence>
<name>A0A518CYM0_9BACT</name>
<keyword evidence="2" id="KW-1133">Transmembrane helix</keyword>
<feature type="domain" description="LysM" evidence="3">
    <location>
        <begin position="303"/>
        <end position="350"/>
    </location>
</feature>
<protein>
    <submittedName>
        <fullName evidence="4">LysM domain protein</fullName>
    </submittedName>
</protein>
<feature type="region of interest" description="Disordered" evidence="1">
    <location>
        <begin position="269"/>
        <end position="301"/>
    </location>
</feature>
<dbReference type="CDD" id="cd00118">
    <property type="entry name" value="LysM"/>
    <property type="match status" value="1"/>
</dbReference>